<dbReference type="SUPFAM" id="SSF56801">
    <property type="entry name" value="Acetyl-CoA synthetase-like"/>
    <property type="match status" value="1"/>
</dbReference>
<evidence type="ECO:0000313" key="2">
    <source>
        <dbReference type="EMBL" id="SFJ60177.1"/>
    </source>
</evidence>
<dbReference type="RefSeq" id="WP_091524877.1">
    <property type="nucleotide sequence ID" value="NZ_FORF01000033.1"/>
</dbReference>
<dbReference type="Proteomes" id="UP000242763">
    <property type="component" value="Unassembled WGS sequence"/>
</dbReference>
<dbReference type="GO" id="GO:0016874">
    <property type="term" value="F:ligase activity"/>
    <property type="evidence" value="ECO:0007669"/>
    <property type="project" value="UniProtKB-KW"/>
</dbReference>
<evidence type="ECO:0000313" key="3">
    <source>
        <dbReference type="Proteomes" id="UP000242763"/>
    </source>
</evidence>
<dbReference type="InterPro" id="IPR042099">
    <property type="entry name" value="ANL_N_sf"/>
</dbReference>
<protein>
    <submittedName>
        <fullName evidence="2">Phenylacetate-CoA ligase</fullName>
    </submittedName>
</protein>
<gene>
    <name evidence="2" type="ORF">SAMN03080618_03424</name>
</gene>
<accession>A0A1I3SRU2</accession>
<dbReference type="PANTHER" id="PTHR43845">
    <property type="entry name" value="BLR5969 PROTEIN"/>
    <property type="match status" value="1"/>
</dbReference>
<evidence type="ECO:0000259" key="1">
    <source>
        <dbReference type="Pfam" id="PF00501"/>
    </source>
</evidence>
<dbReference type="PANTHER" id="PTHR43845:SF1">
    <property type="entry name" value="BLR5969 PROTEIN"/>
    <property type="match status" value="1"/>
</dbReference>
<dbReference type="InterPro" id="IPR000873">
    <property type="entry name" value="AMP-dep_synth/lig_dom"/>
</dbReference>
<keyword evidence="2" id="KW-0436">Ligase</keyword>
<dbReference type="InterPro" id="IPR045851">
    <property type="entry name" value="AMP-bd_C_sf"/>
</dbReference>
<feature type="domain" description="AMP-dependent synthetase/ligase" evidence="1">
    <location>
        <begin position="149"/>
        <end position="282"/>
    </location>
</feature>
<dbReference type="Gene3D" id="3.40.50.12780">
    <property type="entry name" value="N-terminal domain of ligase-like"/>
    <property type="match status" value="1"/>
</dbReference>
<dbReference type="OrthoDB" id="580775at2"/>
<dbReference type="Pfam" id="PF00501">
    <property type="entry name" value="AMP-binding"/>
    <property type="match status" value="1"/>
</dbReference>
<sequence length="417" mass="44237">MAPTFDDLETRPLEAREADFFARLPAFLNAALPETPALHARLADISPAQLTSREALAQVPVLRKAELMDMQFANPPFGGFAPASQLAGGRIFMSPGPIWEPQGLATDPAQAARAFYAAGIRAGNTVHNAFSYHMTPGGFMLDHGARALGCSVFPAGTGNTDMQVDAAAALRPEAFAGTPDFLKILLDRAAELGKDLSSFRHALVTGGALFPSLRDEYAARGVSVFQCYATAELGVIAYESADLQGRPNPGMIVNEYLLLEIVRPGTDVPVADGEVGEVVVTSLNPAYPMVRLGTGDLSAILPGQSACGRTNIRISGWMGRADQRTKVKGMFIDPKQVADILTRHSDVSRARLIVGRDGARDVMTLHVEPVHGATPDSAGIEASLREITKLGGNVHIVASGSLPNDGKIIVDERDYAG</sequence>
<name>A0A1I3SRU2_9HYPH</name>
<reference evidence="3" key="1">
    <citation type="submission" date="2016-10" db="EMBL/GenBank/DDBJ databases">
        <authorList>
            <person name="Varghese N."/>
            <person name="Submissions S."/>
        </authorList>
    </citation>
    <scope>NUCLEOTIDE SEQUENCE [LARGE SCALE GENOMIC DNA]</scope>
    <source>
        <strain evidence="3">DSM 21857</strain>
    </source>
</reference>
<dbReference type="Gene3D" id="3.30.300.30">
    <property type="match status" value="1"/>
</dbReference>
<dbReference type="STRING" id="1121003.SAMN03080618_03424"/>
<dbReference type="AlphaFoldDB" id="A0A1I3SRU2"/>
<keyword evidence="3" id="KW-1185">Reference proteome</keyword>
<proteinExistence type="predicted"/>
<dbReference type="EMBL" id="FORF01000033">
    <property type="protein sequence ID" value="SFJ60177.1"/>
    <property type="molecule type" value="Genomic_DNA"/>
</dbReference>
<organism evidence="2 3">
    <name type="scientific">Aquamicrobium aerolatum DSM 21857</name>
    <dbReference type="NCBI Taxonomy" id="1121003"/>
    <lineage>
        <taxon>Bacteria</taxon>
        <taxon>Pseudomonadati</taxon>
        <taxon>Pseudomonadota</taxon>
        <taxon>Alphaproteobacteria</taxon>
        <taxon>Hyphomicrobiales</taxon>
        <taxon>Phyllobacteriaceae</taxon>
        <taxon>Aerobium</taxon>
    </lineage>
</organism>